<dbReference type="Gene3D" id="3.10.20.90">
    <property type="entry name" value="Phosphatidylinositol 3-kinase Catalytic Subunit, Chain A, domain 1"/>
    <property type="match status" value="1"/>
</dbReference>
<evidence type="ECO:0000313" key="2">
    <source>
        <dbReference type="Proteomes" id="UP000189701"/>
    </source>
</evidence>
<gene>
    <name evidence="3" type="primary">LOC104248595</name>
</gene>
<dbReference type="PANTHER" id="PTHR15204">
    <property type="entry name" value="LARGE PROLINE-RICH PROTEIN BAG6"/>
    <property type="match status" value="1"/>
</dbReference>
<dbReference type="SUPFAM" id="SSF54236">
    <property type="entry name" value="Ubiquitin-like"/>
    <property type="match status" value="1"/>
</dbReference>
<proteinExistence type="predicted"/>
<dbReference type="InterPro" id="IPR000626">
    <property type="entry name" value="Ubiquitin-like_dom"/>
</dbReference>
<sequence length="211" mass="23886">MTHTGEASERHKSEGIDTTIEIKVKTMNSQTHNLRISNQGRVWNLKEHVSLLIGTRMEQQRLIYCGKALEDDVYLSLYFGSGGPVHLRLLLKPLLEFRMLFLGSRSGSRVLYHICPTPSAHGANLRRDVGRPVPMVRFLSRLSCIELFLLALRSYFLYFLFHVCLRTLSLGLQSGTRTCLLSLLLRGRPERGKGGGIRAPQARIKRNREGG</sequence>
<accession>A0A1U7YVG6</accession>
<organism evidence="2 3">
    <name type="scientific">Nicotiana sylvestris</name>
    <name type="common">Wood tobacco</name>
    <name type="synonym">South American tobacco</name>
    <dbReference type="NCBI Taxonomy" id="4096"/>
    <lineage>
        <taxon>Eukaryota</taxon>
        <taxon>Viridiplantae</taxon>
        <taxon>Streptophyta</taxon>
        <taxon>Embryophyta</taxon>
        <taxon>Tracheophyta</taxon>
        <taxon>Spermatophyta</taxon>
        <taxon>Magnoliopsida</taxon>
        <taxon>eudicotyledons</taxon>
        <taxon>Gunneridae</taxon>
        <taxon>Pentapetalae</taxon>
        <taxon>asterids</taxon>
        <taxon>lamiids</taxon>
        <taxon>Solanales</taxon>
        <taxon>Solanaceae</taxon>
        <taxon>Nicotianoideae</taxon>
        <taxon>Nicotianeae</taxon>
        <taxon>Nicotiana</taxon>
    </lineage>
</organism>
<evidence type="ECO:0000259" key="1">
    <source>
        <dbReference type="PROSITE" id="PS50053"/>
    </source>
</evidence>
<keyword evidence="2" id="KW-1185">Reference proteome</keyword>
<feature type="domain" description="Ubiquitin-like" evidence="1">
    <location>
        <begin position="20"/>
        <end position="78"/>
    </location>
</feature>
<dbReference type="Proteomes" id="UP000189701">
    <property type="component" value="Unplaced"/>
</dbReference>
<dbReference type="GO" id="GO:0071818">
    <property type="term" value="C:BAT3 complex"/>
    <property type="evidence" value="ECO:0007669"/>
    <property type="project" value="TreeGrafter"/>
</dbReference>
<protein>
    <submittedName>
        <fullName evidence="3">Uncharacterized protein LOC104248595 isoform X1</fullName>
    </submittedName>
</protein>
<reference evidence="3" key="2">
    <citation type="submission" date="2025-08" db="UniProtKB">
        <authorList>
            <consortium name="RefSeq"/>
        </authorList>
    </citation>
    <scope>IDENTIFICATION</scope>
    <source>
        <tissue evidence="3">Leaf</tissue>
    </source>
</reference>
<dbReference type="Pfam" id="PF00240">
    <property type="entry name" value="ubiquitin"/>
    <property type="match status" value="1"/>
</dbReference>
<reference evidence="2" key="1">
    <citation type="journal article" date="2013" name="Genome Biol.">
        <title>Reference genomes and transcriptomes of Nicotiana sylvestris and Nicotiana tomentosiformis.</title>
        <authorList>
            <person name="Sierro N."/>
            <person name="Battey J.N."/>
            <person name="Ouadi S."/>
            <person name="Bovet L."/>
            <person name="Goepfert S."/>
            <person name="Bakaher N."/>
            <person name="Peitsch M.C."/>
            <person name="Ivanov N.V."/>
        </authorList>
    </citation>
    <scope>NUCLEOTIDE SEQUENCE [LARGE SCALE GENOMIC DNA]</scope>
</reference>
<dbReference type="GO" id="GO:0031593">
    <property type="term" value="F:polyubiquitin modification-dependent protein binding"/>
    <property type="evidence" value="ECO:0007669"/>
    <property type="project" value="TreeGrafter"/>
</dbReference>
<dbReference type="PROSITE" id="PS50053">
    <property type="entry name" value="UBIQUITIN_2"/>
    <property type="match status" value="1"/>
</dbReference>
<dbReference type="InterPro" id="IPR029071">
    <property type="entry name" value="Ubiquitin-like_domsf"/>
</dbReference>
<dbReference type="GO" id="GO:0051787">
    <property type="term" value="F:misfolded protein binding"/>
    <property type="evidence" value="ECO:0007669"/>
    <property type="project" value="TreeGrafter"/>
</dbReference>
<dbReference type="AlphaFoldDB" id="A0A1U7YVG6"/>
<evidence type="ECO:0000313" key="3">
    <source>
        <dbReference type="RefSeq" id="XP_009803184.1"/>
    </source>
</evidence>
<dbReference type="SMART" id="SM00213">
    <property type="entry name" value="UBQ"/>
    <property type="match status" value="1"/>
</dbReference>
<dbReference type="PANTHER" id="PTHR15204:SF7">
    <property type="entry name" value="UBIQUILIN-LIKE ISOFORM X1"/>
    <property type="match status" value="1"/>
</dbReference>
<dbReference type="STRING" id="4096.A0A1U7YVG6"/>
<dbReference type="RefSeq" id="XP_009803184.1">
    <property type="nucleotide sequence ID" value="XM_009804882.1"/>
</dbReference>
<dbReference type="GO" id="GO:0036503">
    <property type="term" value="P:ERAD pathway"/>
    <property type="evidence" value="ECO:0007669"/>
    <property type="project" value="TreeGrafter"/>
</dbReference>
<name>A0A1U7YVG6_NICSY</name>